<dbReference type="EMBL" id="CM045766">
    <property type="protein sequence ID" value="KAI8004902.1"/>
    <property type="molecule type" value="Genomic_DNA"/>
</dbReference>
<evidence type="ECO:0000313" key="1">
    <source>
        <dbReference type="EMBL" id="KAI8004902.1"/>
    </source>
</evidence>
<proteinExistence type="predicted"/>
<protein>
    <submittedName>
        <fullName evidence="1">TMV resistance protein N</fullName>
    </submittedName>
</protein>
<name>A0ACC0GWT9_9ERIC</name>
<gene>
    <name evidence="1" type="ORF">LOK49_LG08G02265</name>
</gene>
<dbReference type="Proteomes" id="UP001060215">
    <property type="component" value="Chromosome 9"/>
</dbReference>
<organism evidence="1 2">
    <name type="scientific">Camellia lanceoleosa</name>
    <dbReference type="NCBI Taxonomy" id="1840588"/>
    <lineage>
        <taxon>Eukaryota</taxon>
        <taxon>Viridiplantae</taxon>
        <taxon>Streptophyta</taxon>
        <taxon>Embryophyta</taxon>
        <taxon>Tracheophyta</taxon>
        <taxon>Spermatophyta</taxon>
        <taxon>Magnoliopsida</taxon>
        <taxon>eudicotyledons</taxon>
        <taxon>Gunneridae</taxon>
        <taxon>Pentapetalae</taxon>
        <taxon>asterids</taxon>
        <taxon>Ericales</taxon>
        <taxon>Theaceae</taxon>
        <taxon>Camellia</taxon>
    </lineage>
</organism>
<comment type="caution">
    <text evidence="1">The sequence shown here is derived from an EMBL/GenBank/DDBJ whole genome shotgun (WGS) entry which is preliminary data.</text>
</comment>
<keyword evidence="2" id="KW-1185">Reference proteome</keyword>
<evidence type="ECO:0000313" key="2">
    <source>
        <dbReference type="Proteomes" id="UP001060215"/>
    </source>
</evidence>
<reference evidence="1 2" key="1">
    <citation type="journal article" date="2022" name="Plant J.">
        <title>Chromosome-level genome of Camellia lanceoleosa provides a valuable resource for understanding genome evolution and self-incompatibility.</title>
        <authorList>
            <person name="Gong W."/>
            <person name="Xiao S."/>
            <person name="Wang L."/>
            <person name="Liao Z."/>
            <person name="Chang Y."/>
            <person name="Mo W."/>
            <person name="Hu G."/>
            <person name="Li W."/>
            <person name="Zhao G."/>
            <person name="Zhu H."/>
            <person name="Hu X."/>
            <person name="Ji K."/>
            <person name="Xiang X."/>
            <person name="Song Q."/>
            <person name="Yuan D."/>
            <person name="Jin S."/>
            <person name="Zhang L."/>
        </authorList>
    </citation>
    <scope>NUCLEOTIDE SEQUENCE [LARGE SCALE GENOMIC DNA]</scope>
    <source>
        <strain evidence="1">SQ_2022a</strain>
    </source>
</reference>
<accession>A0ACC0GWT9</accession>
<sequence>MASKRTLDHSSCFPAPKKRKGSSCFASSSSSTQPLWTYDVFLSFRGEDTRKNFTDHLYEALVQAGIHTFRDDDELPRGREISSELLKSIEGSRISIVVFSRNYASSRWCLDELVKIIECKNTLGQLLLPIFYDVDPSDVRHQTGYFGEAFGRHEERFADQMEKVEVRRAALSEAANLSGWDLQNVANGHEAKFIRKIVKEVLCELKHTFLNVAVHPVGIDSRVANIKSLLSIGSDDVRMIGIYGLGGIGKTTIAKAVYNHIFLQFEGSCFLANVREFTGQFNGIVQLQEQLLFELLGIKNLKIGSVDRGMNLLKKRLYSKRVLIVLDDLDQLSQLNSLVGNRDWFGPGSRIIITTRDEHLLNGLKVYERYMAKKLNHEESLQLFSWHAFGETNPLENYADLANGIVSYAGGLPLALEVLGSYLFRRNMVEWKSAFDKLQQIPHKKIQEKLRISFDALDDDNIKDIFLDIACFFIGMDKDYVITILNGCGFFAEIGISVLISRCLLRISTNNKLMMHDLLRDMGREIIREKYPKEPKKRSRLWFHEDVCCVLEKNKGTEAIEGVSLILPMLKKIQWSNEAFAGMPKLRLLRINHVHLCGNFECLFEELRWLCWHDCPLEYLPSNFHPKKLVALDMQFSKFKTLWIDGKHFKSLKILNLSNSKCLTKSPIFYALPMLEELLLESCIGLMELHESIGLLDKLVHLNLKDCMNLRYLPGIICKLKSIKYLNLTGCAKLEEFPEHLGHMESLTELLADGTAIKQLPFSIGLLKNLRSLSLRGCNRQLTTKSLFSLISSWVLSRKNADFIRFLPSSVSSLCSLTKLHLSDRNLSEENFPANIRSLSSLRDLDLGGNNFRILPYGFSHLSKLENLGLNNCRSLQSILDLPSNLRSMDVCGCASLEKISDLSKVKDVIIWFSNSKLHRLSNGNNDGMQDPHCFQGARIIPLDKPRLNNLQNPRQHLHDGPFMSGDNFYTDSDFSRRFLHRVTGSSSISLEVPVMPGEDNYVSGFSVEVVFYRAGDEESCSMELDDYPYIIITDKINGIDFIYTPTFFAIPKSSGDYVWQSRIGVEEYFGYRIKGGEQFEISIIMPSPFRVKQCAMDLIVRHIRGNTINFSGLSSLLESSSYRR</sequence>